<comment type="subcellular location">
    <subcellularLocation>
        <location evidence="1 10">Cell outer membrane</location>
        <topology evidence="1 10">Multi-pass membrane protein</topology>
    </subcellularLocation>
</comment>
<proteinExistence type="inferred from homology"/>
<evidence type="ECO:0000256" key="7">
    <source>
        <dbReference type="ARBA" id="ARBA00023136"/>
    </source>
</evidence>
<dbReference type="InterPro" id="IPR036942">
    <property type="entry name" value="Beta-barrel_TonB_sf"/>
</dbReference>
<dbReference type="PANTHER" id="PTHR30069">
    <property type="entry name" value="TONB-DEPENDENT OUTER MEMBRANE RECEPTOR"/>
    <property type="match status" value="1"/>
</dbReference>
<dbReference type="GO" id="GO:0044718">
    <property type="term" value="P:siderophore transmembrane transport"/>
    <property type="evidence" value="ECO:0007669"/>
    <property type="project" value="TreeGrafter"/>
</dbReference>
<reference evidence="15 16" key="1">
    <citation type="submission" date="2006-10" db="EMBL/GenBank/DDBJ databases">
        <title>Complete sequence of chromosome of Pelobacter propionicus DSM 2379.</title>
        <authorList>
            <consortium name="US DOE Joint Genome Institute"/>
            <person name="Copeland A."/>
            <person name="Lucas S."/>
            <person name="Lapidus A."/>
            <person name="Barry K."/>
            <person name="Detter J.C."/>
            <person name="Glavina del Rio T."/>
            <person name="Hammon N."/>
            <person name="Israni S."/>
            <person name="Dalin E."/>
            <person name="Tice H."/>
            <person name="Pitluck S."/>
            <person name="Saunders E."/>
            <person name="Brettin T."/>
            <person name="Bruce D."/>
            <person name="Han C."/>
            <person name="Tapia R."/>
            <person name="Schmutz J."/>
            <person name="Larimer F."/>
            <person name="Land M."/>
            <person name="Hauser L."/>
            <person name="Kyrpides N."/>
            <person name="Kim E."/>
            <person name="Lovley D."/>
            <person name="Richardson P."/>
        </authorList>
    </citation>
    <scope>NUCLEOTIDE SEQUENCE [LARGE SCALE GENOMIC DNA]</scope>
    <source>
        <strain evidence="16">DSM 2379 / NBRC 103807 / OttBd1</strain>
    </source>
</reference>
<keyword evidence="8 15" id="KW-0675">Receptor</keyword>
<name>A1AP18_PELPD</name>
<organism evidence="15 16">
    <name type="scientific">Pelobacter propionicus (strain DSM 2379 / NBRC 103807 / OttBd1)</name>
    <dbReference type="NCBI Taxonomy" id="338966"/>
    <lineage>
        <taxon>Bacteria</taxon>
        <taxon>Pseudomonadati</taxon>
        <taxon>Thermodesulfobacteriota</taxon>
        <taxon>Desulfuromonadia</taxon>
        <taxon>Desulfuromonadales</taxon>
        <taxon>Desulfuromonadaceae</taxon>
        <taxon>Pelobacter</taxon>
    </lineage>
</organism>
<keyword evidence="7 10" id="KW-0472">Membrane</keyword>
<evidence type="ECO:0000259" key="13">
    <source>
        <dbReference type="Pfam" id="PF00593"/>
    </source>
</evidence>
<dbReference type="CDD" id="cd01347">
    <property type="entry name" value="ligand_gated_channel"/>
    <property type="match status" value="1"/>
</dbReference>
<keyword evidence="9 10" id="KW-0998">Cell outer membrane</keyword>
<feature type="chain" id="PRO_5002631907" evidence="12">
    <location>
        <begin position="34"/>
        <end position="683"/>
    </location>
</feature>
<evidence type="ECO:0000256" key="11">
    <source>
        <dbReference type="RuleBase" id="RU003357"/>
    </source>
</evidence>
<dbReference type="Proteomes" id="UP000006732">
    <property type="component" value="Chromosome"/>
</dbReference>
<evidence type="ECO:0000259" key="14">
    <source>
        <dbReference type="Pfam" id="PF07715"/>
    </source>
</evidence>
<evidence type="ECO:0000256" key="3">
    <source>
        <dbReference type="ARBA" id="ARBA00022452"/>
    </source>
</evidence>
<accession>A1AP18</accession>
<evidence type="ECO:0000256" key="12">
    <source>
        <dbReference type="SAM" id="SignalP"/>
    </source>
</evidence>
<dbReference type="RefSeq" id="WP_011735381.1">
    <property type="nucleotide sequence ID" value="NC_008609.1"/>
</dbReference>
<evidence type="ECO:0000256" key="9">
    <source>
        <dbReference type="ARBA" id="ARBA00023237"/>
    </source>
</evidence>
<evidence type="ECO:0000256" key="5">
    <source>
        <dbReference type="ARBA" id="ARBA00022729"/>
    </source>
</evidence>
<keyword evidence="16" id="KW-1185">Reference proteome</keyword>
<keyword evidence="5 12" id="KW-0732">Signal</keyword>
<dbReference type="GO" id="GO:0009279">
    <property type="term" value="C:cell outer membrane"/>
    <property type="evidence" value="ECO:0007669"/>
    <property type="project" value="UniProtKB-SubCell"/>
</dbReference>
<evidence type="ECO:0000256" key="10">
    <source>
        <dbReference type="PROSITE-ProRule" id="PRU01360"/>
    </source>
</evidence>
<dbReference type="InterPro" id="IPR039426">
    <property type="entry name" value="TonB-dep_rcpt-like"/>
</dbReference>
<evidence type="ECO:0000256" key="8">
    <source>
        <dbReference type="ARBA" id="ARBA00023170"/>
    </source>
</evidence>
<evidence type="ECO:0000256" key="6">
    <source>
        <dbReference type="ARBA" id="ARBA00023077"/>
    </source>
</evidence>
<evidence type="ECO:0000256" key="1">
    <source>
        <dbReference type="ARBA" id="ARBA00004571"/>
    </source>
</evidence>
<feature type="domain" description="TonB-dependent receptor-like beta-barrel" evidence="13">
    <location>
        <begin position="216"/>
        <end position="657"/>
    </location>
</feature>
<keyword evidence="6 11" id="KW-0798">TonB box</keyword>
<comment type="similarity">
    <text evidence="10 11">Belongs to the TonB-dependent receptor family.</text>
</comment>
<sequence length="683" mass="77044">MKKQKRRFSVRIKKRGLLAPVLAVSLLSTPAMADDQAPKSDESGDVFTLGNVEVTGKGESIKNPAVEVVTSEDMLQFDTKTVSEAANLVPGVTLAKMGARNESTVYVRGFDLKHAPLFMDGIPIYVPYDGNVDLGRFFTYDLSELVISKGFASVLYGPNTMGGAINMVSKRPTKEFEGSAGTGYSSVDQYHAFANFGTNQGKWYFQGGGSWFDTNGFEMSEHYHNTTYENGGKRNNAYAQDWKVSGKLGLTPNSTDEYALSYIYQNGEKGVPPYAGDNLTNQKKKFWQWPYWRKQSLYFTSNTAIGEKSYVKTRAYYDRFKNSLLIFTNDSYSTVTPNSGNRSWYDDYTYGASIEAGTKLISNNEIKLAFLFKDDVHREDDDATGSPQKRFEERIFTIALEDTIKLTDKLSAILGVSYDFQNTVQAQDYNPIVSGGPNVLHDFDRKNNSDVNAQAALFYAYSDTGKVHAAVARKNRYPSIKDKYSYRFKTYVPNENLDPEVSNNYEIGVEDTFAKNIRVKSTLFFNDISKYILEVKNVEGTKSQLQNVGHVQRYGYELEANAAITESLEAGMNYTFMYNKNRTSDLVITDLPKHKFFAYGTYSPIKQLKLFASLEYDTRRYSSSDGVDEAGEFVVINTKASYEAIKDLVLEAGINNLLDRDYELTEGYPEAGRTYFVQARYKW</sequence>
<evidence type="ECO:0000313" key="16">
    <source>
        <dbReference type="Proteomes" id="UP000006732"/>
    </source>
</evidence>
<gene>
    <name evidence="15" type="ordered locus">Ppro_1472</name>
</gene>
<dbReference type="STRING" id="338966.Ppro_1472"/>
<dbReference type="Pfam" id="PF07715">
    <property type="entry name" value="Plug"/>
    <property type="match status" value="1"/>
</dbReference>
<keyword evidence="4 10" id="KW-0812">Transmembrane</keyword>
<dbReference type="InterPro" id="IPR012910">
    <property type="entry name" value="Plug_dom"/>
</dbReference>
<dbReference type="PROSITE" id="PS52016">
    <property type="entry name" value="TONB_DEPENDENT_REC_3"/>
    <property type="match status" value="1"/>
</dbReference>
<dbReference type="PANTHER" id="PTHR30069:SF29">
    <property type="entry name" value="HEMOGLOBIN AND HEMOGLOBIN-HAPTOGLOBIN-BINDING PROTEIN 1-RELATED"/>
    <property type="match status" value="1"/>
</dbReference>
<dbReference type="InterPro" id="IPR000531">
    <property type="entry name" value="Beta-barrel_TonB"/>
</dbReference>
<dbReference type="GO" id="GO:0015344">
    <property type="term" value="F:siderophore uptake transmembrane transporter activity"/>
    <property type="evidence" value="ECO:0007669"/>
    <property type="project" value="TreeGrafter"/>
</dbReference>
<dbReference type="OrthoDB" id="9800913at2"/>
<evidence type="ECO:0000256" key="2">
    <source>
        <dbReference type="ARBA" id="ARBA00022448"/>
    </source>
</evidence>
<dbReference type="InterPro" id="IPR037066">
    <property type="entry name" value="Plug_dom_sf"/>
</dbReference>
<dbReference type="Pfam" id="PF00593">
    <property type="entry name" value="TonB_dep_Rec_b-barrel"/>
    <property type="match status" value="1"/>
</dbReference>
<dbReference type="Gene3D" id="2.170.130.10">
    <property type="entry name" value="TonB-dependent receptor, plug domain"/>
    <property type="match status" value="1"/>
</dbReference>
<dbReference type="SUPFAM" id="SSF56935">
    <property type="entry name" value="Porins"/>
    <property type="match status" value="1"/>
</dbReference>
<dbReference type="eggNOG" id="COG4771">
    <property type="taxonomic scope" value="Bacteria"/>
</dbReference>
<dbReference type="AlphaFoldDB" id="A1AP18"/>
<feature type="domain" description="TonB-dependent receptor plug" evidence="14">
    <location>
        <begin position="65"/>
        <end position="164"/>
    </location>
</feature>
<dbReference type="Gene3D" id="2.40.170.20">
    <property type="entry name" value="TonB-dependent receptor, beta-barrel domain"/>
    <property type="match status" value="1"/>
</dbReference>
<dbReference type="EMBL" id="CP000482">
    <property type="protein sequence ID" value="ABK99088.1"/>
    <property type="molecule type" value="Genomic_DNA"/>
</dbReference>
<evidence type="ECO:0000313" key="15">
    <source>
        <dbReference type="EMBL" id="ABK99088.1"/>
    </source>
</evidence>
<evidence type="ECO:0000256" key="4">
    <source>
        <dbReference type="ARBA" id="ARBA00022692"/>
    </source>
</evidence>
<keyword evidence="2 10" id="KW-0813">Transport</keyword>
<protein>
    <submittedName>
        <fullName evidence="15">TonB-dependent receptor</fullName>
    </submittedName>
</protein>
<dbReference type="KEGG" id="ppd:Ppro_1472"/>
<dbReference type="HOGENOM" id="CLU_008287_8_2_7"/>
<feature type="signal peptide" evidence="12">
    <location>
        <begin position="1"/>
        <end position="33"/>
    </location>
</feature>
<keyword evidence="3 10" id="KW-1134">Transmembrane beta strand</keyword>